<protein>
    <submittedName>
        <fullName evidence="1">Uncharacterized protein</fullName>
    </submittedName>
</protein>
<reference evidence="1" key="2">
    <citation type="journal article" date="2015" name="Fish Shellfish Immunol.">
        <title>Early steps in the European eel (Anguilla anguilla)-Vibrio vulnificus interaction in the gills: Role of the RtxA13 toxin.</title>
        <authorList>
            <person name="Callol A."/>
            <person name="Pajuelo D."/>
            <person name="Ebbesson L."/>
            <person name="Teles M."/>
            <person name="MacKenzie S."/>
            <person name="Amaro C."/>
        </authorList>
    </citation>
    <scope>NUCLEOTIDE SEQUENCE</scope>
</reference>
<organism evidence="1">
    <name type="scientific">Anguilla anguilla</name>
    <name type="common">European freshwater eel</name>
    <name type="synonym">Muraena anguilla</name>
    <dbReference type="NCBI Taxonomy" id="7936"/>
    <lineage>
        <taxon>Eukaryota</taxon>
        <taxon>Metazoa</taxon>
        <taxon>Chordata</taxon>
        <taxon>Craniata</taxon>
        <taxon>Vertebrata</taxon>
        <taxon>Euteleostomi</taxon>
        <taxon>Actinopterygii</taxon>
        <taxon>Neopterygii</taxon>
        <taxon>Teleostei</taxon>
        <taxon>Anguilliformes</taxon>
        <taxon>Anguillidae</taxon>
        <taxon>Anguilla</taxon>
    </lineage>
</organism>
<accession>A0A0E9T1J9</accession>
<evidence type="ECO:0000313" key="1">
    <source>
        <dbReference type="EMBL" id="JAH46598.1"/>
    </source>
</evidence>
<name>A0A0E9T1J9_ANGAN</name>
<dbReference type="EMBL" id="GBXM01061979">
    <property type="protein sequence ID" value="JAH46598.1"/>
    <property type="molecule type" value="Transcribed_RNA"/>
</dbReference>
<reference evidence="1" key="1">
    <citation type="submission" date="2014-11" db="EMBL/GenBank/DDBJ databases">
        <authorList>
            <person name="Amaro Gonzalez C."/>
        </authorList>
    </citation>
    <scope>NUCLEOTIDE SEQUENCE</scope>
</reference>
<proteinExistence type="predicted"/>
<dbReference type="AlphaFoldDB" id="A0A0E9T1J9"/>
<sequence length="37" mass="4416">MYFLASSKLAILFLRLTSDLHLTVNPLRLFWCCLLFR</sequence>